<accession>A0A2H3JH10</accession>
<protein>
    <submittedName>
        <fullName evidence="2">Uncharacterized protein</fullName>
    </submittedName>
</protein>
<feature type="region of interest" description="Disordered" evidence="1">
    <location>
        <begin position="1"/>
        <end position="24"/>
    </location>
</feature>
<name>A0A2H3JH10_WOLCO</name>
<evidence type="ECO:0000313" key="2">
    <source>
        <dbReference type="EMBL" id="PCH37008.1"/>
    </source>
</evidence>
<evidence type="ECO:0000313" key="3">
    <source>
        <dbReference type="Proteomes" id="UP000218811"/>
    </source>
</evidence>
<keyword evidence="3" id="KW-1185">Reference proteome</keyword>
<dbReference type="EMBL" id="KB467909">
    <property type="protein sequence ID" value="PCH37008.1"/>
    <property type="molecule type" value="Genomic_DNA"/>
</dbReference>
<organism evidence="2 3">
    <name type="scientific">Wolfiporia cocos (strain MD-104)</name>
    <name type="common">Brown rot fungus</name>
    <dbReference type="NCBI Taxonomy" id="742152"/>
    <lineage>
        <taxon>Eukaryota</taxon>
        <taxon>Fungi</taxon>
        <taxon>Dikarya</taxon>
        <taxon>Basidiomycota</taxon>
        <taxon>Agaricomycotina</taxon>
        <taxon>Agaricomycetes</taxon>
        <taxon>Polyporales</taxon>
        <taxon>Phaeolaceae</taxon>
        <taxon>Wolfiporia</taxon>
    </lineage>
</organism>
<feature type="region of interest" description="Disordered" evidence="1">
    <location>
        <begin position="187"/>
        <end position="231"/>
    </location>
</feature>
<feature type="region of interest" description="Disordered" evidence="1">
    <location>
        <begin position="141"/>
        <end position="172"/>
    </location>
</feature>
<reference evidence="2 3" key="1">
    <citation type="journal article" date="2012" name="Science">
        <title>The Paleozoic origin of enzymatic lignin decomposition reconstructed from 31 fungal genomes.</title>
        <authorList>
            <person name="Floudas D."/>
            <person name="Binder M."/>
            <person name="Riley R."/>
            <person name="Barry K."/>
            <person name="Blanchette R.A."/>
            <person name="Henrissat B."/>
            <person name="Martinez A.T."/>
            <person name="Otillar R."/>
            <person name="Spatafora J.W."/>
            <person name="Yadav J.S."/>
            <person name="Aerts A."/>
            <person name="Benoit I."/>
            <person name="Boyd A."/>
            <person name="Carlson A."/>
            <person name="Copeland A."/>
            <person name="Coutinho P.M."/>
            <person name="de Vries R.P."/>
            <person name="Ferreira P."/>
            <person name="Findley K."/>
            <person name="Foster B."/>
            <person name="Gaskell J."/>
            <person name="Glotzer D."/>
            <person name="Gorecki P."/>
            <person name="Heitman J."/>
            <person name="Hesse C."/>
            <person name="Hori C."/>
            <person name="Igarashi K."/>
            <person name="Jurgens J.A."/>
            <person name="Kallen N."/>
            <person name="Kersten P."/>
            <person name="Kohler A."/>
            <person name="Kuees U."/>
            <person name="Kumar T.K.A."/>
            <person name="Kuo A."/>
            <person name="LaButti K."/>
            <person name="Larrondo L.F."/>
            <person name="Lindquist E."/>
            <person name="Ling A."/>
            <person name="Lombard V."/>
            <person name="Lucas S."/>
            <person name="Lundell T."/>
            <person name="Martin R."/>
            <person name="McLaughlin D.J."/>
            <person name="Morgenstern I."/>
            <person name="Morin E."/>
            <person name="Murat C."/>
            <person name="Nagy L.G."/>
            <person name="Nolan M."/>
            <person name="Ohm R.A."/>
            <person name="Patyshakuliyeva A."/>
            <person name="Rokas A."/>
            <person name="Ruiz-Duenas F.J."/>
            <person name="Sabat G."/>
            <person name="Salamov A."/>
            <person name="Samejima M."/>
            <person name="Schmutz J."/>
            <person name="Slot J.C."/>
            <person name="St John F."/>
            <person name="Stenlid J."/>
            <person name="Sun H."/>
            <person name="Sun S."/>
            <person name="Syed K."/>
            <person name="Tsang A."/>
            <person name="Wiebenga A."/>
            <person name="Young D."/>
            <person name="Pisabarro A."/>
            <person name="Eastwood D.C."/>
            <person name="Martin F."/>
            <person name="Cullen D."/>
            <person name="Grigoriev I.V."/>
            <person name="Hibbett D.S."/>
        </authorList>
    </citation>
    <scope>NUCLEOTIDE SEQUENCE [LARGE SCALE GENOMIC DNA]</scope>
    <source>
        <strain evidence="2 3">MD-104</strain>
    </source>
</reference>
<evidence type="ECO:0000256" key="1">
    <source>
        <dbReference type="SAM" id="MobiDB-lite"/>
    </source>
</evidence>
<gene>
    <name evidence="2" type="ORF">WOLCODRAFT_157706</name>
</gene>
<dbReference type="AlphaFoldDB" id="A0A2H3JH10"/>
<proteinExistence type="predicted"/>
<sequence>MSAACPWSGASLNRPPTVFPNRTPPPARCHVGGVPLERRLPKPSTMAMASRYPLPYSQPERRLLQPSNRRTHMDATTAITIPAWHPAALLSQQAANYNANVALTGALIAEHAPASAALQPATALAQNRNRLGPPYGCIHPKTPKPETWNGNQRPTKPPAPWSSKYATDEGPFNRRQDHHQLLEYNRSPTFNVTRHPRNLAQAYNEPGTNTPPPPLVKDARGSIPSRQTKTR</sequence>
<dbReference type="Proteomes" id="UP000218811">
    <property type="component" value="Unassembled WGS sequence"/>
</dbReference>